<dbReference type="RefSeq" id="WP_342159779.1">
    <property type="nucleotide sequence ID" value="NZ_JBCDNA010000002.1"/>
</dbReference>
<name>A0ABU9L365_9FLAO</name>
<dbReference type="Gene3D" id="2.40.70.10">
    <property type="entry name" value="Acid Proteases"/>
    <property type="match status" value="1"/>
</dbReference>
<dbReference type="EMBL" id="JBCDNA010000002">
    <property type="protein sequence ID" value="MEL4455816.1"/>
    <property type="molecule type" value="Genomic_DNA"/>
</dbReference>
<comment type="caution">
    <text evidence="1">The sequence shown here is derived from an EMBL/GenBank/DDBJ whole genome shotgun (WGS) entry which is preliminary data.</text>
</comment>
<dbReference type="InterPro" id="IPR021109">
    <property type="entry name" value="Peptidase_aspartic_dom_sf"/>
</dbReference>
<dbReference type="InterPro" id="IPR034122">
    <property type="entry name" value="Retropepsin-like_bacterial"/>
</dbReference>
<keyword evidence="1" id="KW-0378">Hydrolase</keyword>
<dbReference type="EC" id="3.4.23.-" evidence="1"/>
<organism evidence="1 2">
    <name type="scientific">Lutimonas vermicola</name>
    <dbReference type="NCBI Taxonomy" id="414288"/>
    <lineage>
        <taxon>Bacteria</taxon>
        <taxon>Pseudomonadati</taxon>
        <taxon>Bacteroidota</taxon>
        <taxon>Flavobacteriia</taxon>
        <taxon>Flavobacteriales</taxon>
        <taxon>Flavobacteriaceae</taxon>
        <taxon>Lutimonas</taxon>
    </lineage>
</organism>
<dbReference type="Pfam" id="PF13650">
    <property type="entry name" value="Asp_protease_2"/>
    <property type="match status" value="1"/>
</dbReference>
<proteinExistence type="predicted"/>
<evidence type="ECO:0000313" key="2">
    <source>
        <dbReference type="Proteomes" id="UP001474120"/>
    </source>
</evidence>
<evidence type="ECO:0000313" key="1">
    <source>
        <dbReference type="EMBL" id="MEL4455816.1"/>
    </source>
</evidence>
<sequence>MTPPINCFAKLLILIVFCGFPGYTQKVKFNKGRPEHKGYYTEVGYKELKSKLIIPVIIQDKTYRFLFDTGAPNLISHTVKKEIQTRELSSIRVKDANDSGRPLNVVTIPVLEIGGVVFKNSPAIVNDPASNFLFDCLGIDGIIGSNLLRNSIVQIDSSKKQIIITDQMNLLDLEGKGFLDMALSSGQSSPYIWIQLRGEGKASEQILIDTGAQGFYDLSGNSFEVLDNLKVFGSVESATGYKGLGLFGVSKPMVHYRVLVPELAILGTSFLNVISISTGASKSRIGADLLSHGKVTLDFKNKKFFLEGFEKEVDLREEVWPLSPTVKDSSLVVGIIWNKDLAKMARFGDAILMINDLETEEIDICDLLIQESLFEKNRKLQIVFRDSTGVRQTVELKKEFLKTQTKAK</sequence>
<reference evidence="1 2" key="1">
    <citation type="submission" date="2024-04" db="EMBL/GenBank/DDBJ databases">
        <title>whole genome sequencing of Lutimonas vermicola strain IMCC1616.</title>
        <authorList>
            <person name="Bae S.S."/>
        </authorList>
    </citation>
    <scope>NUCLEOTIDE SEQUENCE [LARGE SCALE GENOMIC DNA]</scope>
    <source>
        <strain evidence="1 2">IMCC1616</strain>
    </source>
</reference>
<gene>
    <name evidence="1" type="ORF">AABB81_07905</name>
</gene>
<keyword evidence="2" id="KW-1185">Reference proteome</keyword>
<accession>A0ABU9L365</accession>
<dbReference type="SUPFAM" id="SSF50630">
    <property type="entry name" value="Acid proteases"/>
    <property type="match status" value="1"/>
</dbReference>
<dbReference type="CDD" id="cd05483">
    <property type="entry name" value="retropepsin_like_bacteria"/>
    <property type="match status" value="1"/>
</dbReference>
<dbReference type="Proteomes" id="UP001474120">
    <property type="component" value="Unassembled WGS sequence"/>
</dbReference>
<dbReference type="GO" id="GO:0016787">
    <property type="term" value="F:hydrolase activity"/>
    <property type="evidence" value="ECO:0007669"/>
    <property type="project" value="UniProtKB-KW"/>
</dbReference>
<protein>
    <submittedName>
        <fullName evidence="1">Retropepsin-like aspartic protease</fullName>
        <ecNumber evidence="1">3.4.23.-</ecNumber>
    </submittedName>
</protein>